<feature type="non-terminal residue" evidence="2">
    <location>
        <position position="1"/>
    </location>
</feature>
<sequence length="267" mass="29206">AFNLGVQIYGNVVVAVQPARGYNIDPAETYHDPALIPPHGYLAFYMWLREEFGAQGVLHNGKHGNLEWLPGKALALSGNCYPEAALGAMPNIYPFIVNDPGEGTQAKRRTSAVIVDHLTPPLTRAESYGPLKDLEALIDEYYLASGLDPRRTDLLRKHILDLVRSNGLDEDSGIAETDSEDAALQKLDTYICELKEAQIRDGLHILGQAPEGRLETDLLVALTRVPRGLAKGGDASLIRALATDLELEEFDPLDCEMGTPWHSGKPD</sequence>
<name>X0V965_9ZZZZ</name>
<comment type="caution">
    <text evidence="2">The sequence shown here is derived from an EMBL/GenBank/DDBJ whole genome shotgun (WGS) entry which is preliminary data.</text>
</comment>
<dbReference type="PANTHER" id="PTHR44119">
    <property type="entry name" value="MAGNESIUM-CHELATASE SUBUNIT CHLH, CHLOROPLASTIC"/>
    <property type="match status" value="1"/>
</dbReference>
<gene>
    <name evidence="2" type="ORF">S01H1_40808</name>
</gene>
<organism evidence="2">
    <name type="scientific">marine sediment metagenome</name>
    <dbReference type="NCBI Taxonomy" id="412755"/>
    <lineage>
        <taxon>unclassified sequences</taxon>
        <taxon>metagenomes</taxon>
        <taxon>ecological metagenomes</taxon>
    </lineage>
</organism>
<reference evidence="2" key="1">
    <citation type="journal article" date="2014" name="Front. Microbiol.">
        <title>High frequency of phylogenetically diverse reductive dehalogenase-homologous genes in deep subseafloor sedimentary metagenomes.</title>
        <authorList>
            <person name="Kawai M."/>
            <person name="Futagami T."/>
            <person name="Toyoda A."/>
            <person name="Takaki Y."/>
            <person name="Nishi S."/>
            <person name="Hori S."/>
            <person name="Arai W."/>
            <person name="Tsubouchi T."/>
            <person name="Morono Y."/>
            <person name="Uchiyama I."/>
            <person name="Ito T."/>
            <person name="Fujiyama A."/>
            <person name="Inagaki F."/>
            <person name="Takami H."/>
        </authorList>
    </citation>
    <scope>NUCLEOTIDE SEQUENCE</scope>
    <source>
        <strain evidence="2">Expedition CK06-06</strain>
    </source>
</reference>
<evidence type="ECO:0000259" key="1">
    <source>
        <dbReference type="Pfam" id="PF02514"/>
    </source>
</evidence>
<dbReference type="PANTHER" id="PTHR44119:SF4">
    <property type="entry name" value="AEROBIC COBALTOCHELATASE SUBUNIT COBN"/>
    <property type="match status" value="1"/>
</dbReference>
<evidence type="ECO:0000313" key="2">
    <source>
        <dbReference type="EMBL" id="GAG08983.1"/>
    </source>
</evidence>
<proteinExistence type="predicted"/>
<protein>
    <recommendedName>
        <fullName evidence="1">CobN/magnesium chelatase domain-containing protein</fullName>
    </recommendedName>
</protein>
<dbReference type="Pfam" id="PF02514">
    <property type="entry name" value="CobN-Mg_chel"/>
    <property type="match status" value="1"/>
</dbReference>
<feature type="non-terminal residue" evidence="2">
    <location>
        <position position="267"/>
    </location>
</feature>
<dbReference type="AlphaFoldDB" id="X0V965"/>
<dbReference type="InterPro" id="IPR003672">
    <property type="entry name" value="CobN/Mg_chltase"/>
</dbReference>
<accession>X0V965</accession>
<dbReference type="EMBL" id="BARS01025857">
    <property type="protein sequence ID" value="GAG08983.1"/>
    <property type="molecule type" value="Genomic_DNA"/>
</dbReference>
<feature type="domain" description="CobN/magnesium chelatase" evidence="1">
    <location>
        <begin position="8"/>
        <end position="248"/>
    </location>
</feature>